<dbReference type="EMBL" id="JAHKSW010000008">
    <property type="protein sequence ID" value="KAG7328949.1"/>
    <property type="molecule type" value="Genomic_DNA"/>
</dbReference>
<dbReference type="Proteomes" id="UP000824219">
    <property type="component" value="Linkage Group LG08"/>
</dbReference>
<name>A0A9D3NVF5_9TELE</name>
<dbReference type="AlphaFoldDB" id="A0A9D3NVF5"/>
<evidence type="ECO:0000313" key="1">
    <source>
        <dbReference type="EMBL" id="KAG7328949.1"/>
    </source>
</evidence>
<evidence type="ECO:0000313" key="2">
    <source>
        <dbReference type="Proteomes" id="UP000824219"/>
    </source>
</evidence>
<gene>
    <name evidence="1" type="ORF">KOW79_007123</name>
</gene>
<reference evidence="1 2" key="1">
    <citation type="submission" date="2021-06" db="EMBL/GenBank/DDBJ databases">
        <title>Chromosome-level genome assembly of the red-tail catfish (Hemibagrus wyckioides).</title>
        <authorList>
            <person name="Shao F."/>
        </authorList>
    </citation>
    <scope>NUCLEOTIDE SEQUENCE [LARGE SCALE GENOMIC DNA]</scope>
    <source>
        <strain evidence="1">EC202008001</strain>
        <tissue evidence="1">Blood</tissue>
    </source>
</reference>
<comment type="caution">
    <text evidence="1">The sequence shown here is derived from an EMBL/GenBank/DDBJ whole genome shotgun (WGS) entry which is preliminary data.</text>
</comment>
<organism evidence="1 2">
    <name type="scientific">Hemibagrus wyckioides</name>
    <dbReference type="NCBI Taxonomy" id="337641"/>
    <lineage>
        <taxon>Eukaryota</taxon>
        <taxon>Metazoa</taxon>
        <taxon>Chordata</taxon>
        <taxon>Craniata</taxon>
        <taxon>Vertebrata</taxon>
        <taxon>Euteleostomi</taxon>
        <taxon>Actinopterygii</taxon>
        <taxon>Neopterygii</taxon>
        <taxon>Teleostei</taxon>
        <taxon>Ostariophysi</taxon>
        <taxon>Siluriformes</taxon>
        <taxon>Bagridae</taxon>
        <taxon>Hemibagrus</taxon>
    </lineage>
</organism>
<sequence length="103" mass="10834">MPSIWCSEGAAPTAGLFPTCGHDHSIIIAARCSLCTDMAFSNVTPPTAEPGPGKPVESGRLGLQKELIVGLVPFRWPSALTSCHLRYCTTICLVSIEAGHILG</sequence>
<protein>
    <submittedName>
        <fullName evidence="1">Uncharacterized protein</fullName>
    </submittedName>
</protein>
<proteinExistence type="predicted"/>
<accession>A0A9D3NVF5</accession>
<keyword evidence="2" id="KW-1185">Reference proteome</keyword>